<dbReference type="InterPro" id="IPR051601">
    <property type="entry name" value="Serine_prot/Carboxylest_S33"/>
</dbReference>
<dbReference type="SUPFAM" id="SSF53474">
    <property type="entry name" value="alpha/beta-Hydrolases"/>
    <property type="match status" value="1"/>
</dbReference>
<name>A0A6J4PMG1_9ACTN</name>
<dbReference type="GO" id="GO:0006508">
    <property type="term" value="P:proteolysis"/>
    <property type="evidence" value="ECO:0007669"/>
    <property type="project" value="UniProtKB-KW"/>
</dbReference>
<keyword evidence="2" id="KW-0732">Signal</keyword>
<organism evidence="5">
    <name type="scientific">uncultured Quadrisphaera sp</name>
    <dbReference type="NCBI Taxonomy" id="904978"/>
    <lineage>
        <taxon>Bacteria</taxon>
        <taxon>Bacillati</taxon>
        <taxon>Actinomycetota</taxon>
        <taxon>Actinomycetes</taxon>
        <taxon>Kineosporiales</taxon>
        <taxon>Kineosporiaceae</taxon>
        <taxon>Quadrisphaera</taxon>
        <taxon>environmental samples</taxon>
    </lineage>
</organism>
<keyword evidence="5" id="KW-0645">Protease</keyword>
<feature type="domain" description="Peptidase S33 tripeptidyl aminopeptidase-like C-terminal" evidence="4">
    <location>
        <begin position="371"/>
        <end position="460"/>
    </location>
</feature>
<sequence>DAALAAFAGQELAWAPCEEVAEDQPPLECAGLRVPVDWAAPQGAPVEVALARLRATGTDRVGALVVDPGGPGASGVGWLRAAGAGVVTEAVAARYDVVAFDPRGAGASAPLRCLDDAGMDAFLAGGEGSAGLLARGCAERGGPLVGHVDVASVARDVEVLRSALGEERLHYLGKSWGTLLGATYAGLHPQRVGRMVLDGALDPASDAADVLLGQAEGLEGALGAYLADCAERGSCPLDDDPAAGGDQVRDLLEAAEADPLPTGTDRELTAPLALLGVIAPLYDDDTWPLLDEALAAALDDDGSVLIQLADAYADRREDGTYATNLLQAFTATTCLDQPEVGPAEAEAARARLLEVAPVLGEALAGDGGSGPCEGWPVPPVRTPAPIAAEGAAPILVLGTTGDPATPYAWAQALADQLTSGRLLTREGEGHTAYRQGSACVDAAVDAYLLDGVLPGEGATCRS</sequence>
<gene>
    <name evidence="5" type="ORF">AVDCRST_MAG35-1622</name>
</gene>
<dbReference type="PANTHER" id="PTHR43248">
    <property type="entry name" value="2-SUCCINYL-6-HYDROXY-2,4-CYCLOHEXADIENE-1-CARBOXYLATE SYNTHASE"/>
    <property type="match status" value="1"/>
</dbReference>
<keyword evidence="3" id="KW-0378">Hydrolase</keyword>
<dbReference type="Gene3D" id="3.40.50.1820">
    <property type="entry name" value="alpha/beta hydrolase"/>
    <property type="match status" value="1"/>
</dbReference>
<dbReference type="InterPro" id="IPR013595">
    <property type="entry name" value="Pept_S33_TAP-like_C"/>
</dbReference>
<evidence type="ECO:0000256" key="1">
    <source>
        <dbReference type="ARBA" id="ARBA00010088"/>
    </source>
</evidence>
<dbReference type="PANTHER" id="PTHR43248:SF29">
    <property type="entry name" value="TRIPEPTIDYL AMINOPEPTIDASE"/>
    <property type="match status" value="1"/>
</dbReference>
<dbReference type="EMBL" id="CADCUY010000332">
    <property type="protein sequence ID" value="CAA9414402.1"/>
    <property type="molecule type" value="Genomic_DNA"/>
</dbReference>
<evidence type="ECO:0000256" key="2">
    <source>
        <dbReference type="ARBA" id="ARBA00022729"/>
    </source>
</evidence>
<accession>A0A6J4PMG1</accession>
<proteinExistence type="inferred from homology"/>
<reference evidence="5" key="1">
    <citation type="submission" date="2020-02" db="EMBL/GenBank/DDBJ databases">
        <authorList>
            <person name="Meier V. D."/>
        </authorList>
    </citation>
    <scope>NUCLEOTIDE SEQUENCE</scope>
    <source>
        <strain evidence="5">AVDCRST_MAG35</strain>
    </source>
</reference>
<dbReference type="GO" id="GO:0008233">
    <property type="term" value="F:peptidase activity"/>
    <property type="evidence" value="ECO:0007669"/>
    <property type="project" value="UniProtKB-KW"/>
</dbReference>
<comment type="similarity">
    <text evidence="1">Belongs to the peptidase S33 family.</text>
</comment>
<protein>
    <submittedName>
        <fullName evidence="5">Probable exported protease</fullName>
    </submittedName>
</protein>
<dbReference type="Pfam" id="PF08386">
    <property type="entry name" value="Abhydrolase_4"/>
    <property type="match status" value="1"/>
</dbReference>
<evidence type="ECO:0000259" key="4">
    <source>
        <dbReference type="Pfam" id="PF08386"/>
    </source>
</evidence>
<feature type="non-terminal residue" evidence="5">
    <location>
        <position position="1"/>
    </location>
</feature>
<dbReference type="InterPro" id="IPR002410">
    <property type="entry name" value="Peptidase_S33"/>
</dbReference>
<dbReference type="InterPro" id="IPR029058">
    <property type="entry name" value="AB_hydrolase_fold"/>
</dbReference>
<dbReference type="AlphaFoldDB" id="A0A6J4PMG1"/>
<dbReference type="PRINTS" id="PR00793">
    <property type="entry name" value="PROAMNOPTASE"/>
</dbReference>
<evidence type="ECO:0000256" key="3">
    <source>
        <dbReference type="ARBA" id="ARBA00022801"/>
    </source>
</evidence>
<evidence type="ECO:0000313" key="5">
    <source>
        <dbReference type="EMBL" id="CAA9414402.1"/>
    </source>
</evidence>